<name>A0ABT2PC96_9MICO</name>
<sequence length="133" mass="13762">MNACACFRWIASGPANRASTSAAPHATAEVHLPDGTTAEVGAGTHAWVIAAPADAALPSRSLGSSFREIADDTEALETVLGVLRAHDTAYEELVRRRVDWNVTDPLPAGLFDMPPAGFGALAAALGVLSGRRA</sequence>
<protein>
    <submittedName>
        <fullName evidence="1">Uncharacterized protein</fullName>
    </submittedName>
</protein>
<proteinExistence type="predicted"/>
<comment type="caution">
    <text evidence="1">The sequence shown here is derived from an EMBL/GenBank/DDBJ whole genome shotgun (WGS) entry which is preliminary data.</text>
</comment>
<reference evidence="1 2" key="1">
    <citation type="journal article" date="2024" name="Int. J. Syst. Evol. Microbiol.">
        <title>Microbacterium memoriense sp. nov., a member of the Actinomycetota from marine beach sediment of the north coast of Portugal.</title>
        <authorList>
            <person name="Santos J.D.N.D."/>
            <person name="Klimek D."/>
            <person name="Calusinska M."/>
            <person name="Lobo-da-Cunha A."/>
            <person name="Catita J."/>
            <person name="Goncalves H."/>
            <person name="Gonzalez I."/>
            <person name="Lage O.M."/>
        </authorList>
    </citation>
    <scope>NUCLEOTIDE SEQUENCE [LARGE SCALE GENOMIC DNA]</scope>
    <source>
        <strain evidence="1 2">PMIC_1C1B</strain>
    </source>
</reference>
<gene>
    <name evidence="1" type="ORF">N4R40_07530</name>
</gene>
<keyword evidence="2" id="KW-1185">Reference proteome</keyword>
<evidence type="ECO:0000313" key="2">
    <source>
        <dbReference type="Proteomes" id="UP001300496"/>
    </source>
</evidence>
<dbReference type="Proteomes" id="UP001300496">
    <property type="component" value="Unassembled WGS sequence"/>
</dbReference>
<dbReference type="EMBL" id="JAODOR010000009">
    <property type="protein sequence ID" value="MCT9002211.1"/>
    <property type="molecule type" value="Genomic_DNA"/>
</dbReference>
<accession>A0ABT2PC96</accession>
<evidence type="ECO:0000313" key="1">
    <source>
        <dbReference type="EMBL" id="MCT9002211.1"/>
    </source>
</evidence>
<dbReference type="RefSeq" id="WP_261606753.1">
    <property type="nucleotide sequence ID" value="NZ_JAODOR010000009.1"/>
</dbReference>
<organism evidence="1 2">
    <name type="scientific">Microbacterium memoriense</name>
    <dbReference type="NCBI Taxonomy" id="2978350"/>
    <lineage>
        <taxon>Bacteria</taxon>
        <taxon>Bacillati</taxon>
        <taxon>Actinomycetota</taxon>
        <taxon>Actinomycetes</taxon>
        <taxon>Micrococcales</taxon>
        <taxon>Microbacteriaceae</taxon>
        <taxon>Microbacterium</taxon>
    </lineage>
</organism>